<dbReference type="InterPro" id="IPR002052">
    <property type="entry name" value="DNA_methylase_N6_adenine_CS"/>
</dbReference>
<dbReference type="EMBL" id="VLKN01000002">
    <property type="protein sequence ID" value="TWI04830.1"/>
    <property type="molecule type" value="Genomic_DNA"/>
</dbReference>
<keyword evidence="2" id="KW-0808">Transferase</keyword>
<evidence type="ECO:0000256" key="1">
    <source>
        <dbReference type="ARBA" id="ARBA00022603"/>
    </source>
</evidence>
<evidence type="ECO:0000256" key="2">
    <source>
        <dbReference type="ARBA" id="ARBA00022679"/>
    </source>
</evidence>
<dbReference type="InterPro" id="IPR029063">
    <property type="entry name" value="SAM-dependent_MTases_sf"/>
</dbReference>
<comment type="caution">
    <text evidence="3">The sequence shown here is derived from an EMBL/GenBank/DDBJ whole genome shotgun (WGS) entry which is preliminary data.</text>
</comment>
<organism evidence="3 4">
    <name type="scientific">Luteimonas cucumeris</name>
    <dbReference type="NCBI Taxonomy" id="985012"/>
    <lineage>
        <taxon>Bacteria</taxon>
        <taxon>Pseudomonadati</taxon>
        <taxon>Pseudomonadota</taxon>
        <taxon>Gammaproteobacteria</taxon>
        <taxon>Lysobacterales</taxon>
        <taxon>Lysobacteraceae</taxon>
        <taxon>Luteimonas</taxon>
    </lineage>
</organism>
<dbReference type="GO" id="GO:0032259">
    <property type="term" value="P:methylation"/>
    <property type="evidence" value="ECO:0007669"/>
    <property type="project" value="UniProtKB-KW"/>
</dbReference>
<protein>
    <submittedName>
        <fullName evidence="3">Putative RNA methylase</fullName>
    </submittedName>
</protein>
<dbReference type="Proteomes" id="UP000315167">
    <property type="component" value="Unassembled WGS sequence"/>
</dbReference>
<evidence type="ECO:0000313" key="3">
    <source>
        <dbReference type="EMBL" id="TWI04830.1"/>
    </source>
</evidence>
<dbReference type="SUPFAM" id="SSF53335">
    <property type="entry name" value="S-adenosyl-L-methionine-dependent methyltransferases"/>
    <property type="match status" value="1"/>
</dbReference>
<dbReference type="OrthoDB" id="9814088at2"/>
<dbReference type="PROSITE" id="PS00092">
    <property type="entry name" value="N6_MTASE"/>
    <property type="match status" value="1"/>
</dbReference>
<keyword evidence="1 3" id="KW-0489">Methyltransferase</keyword>
<dbReference type="GO" id="GO:0003676">
    <property type="term" value="F:nucleic acid binding"/>
    <property type="evidence" value="ECO:0007669"/>
    <property type="project" value="InterPro"/>
</dbReference>
<accession>A0A562LB27</accession>
<evidence type="ECO:0000313" key="4">
    <source>
        <dbReference type="Proteomes" id="UP000315167"/>
    </source>
</evidence>
<reference evidence="3 4" key="1">
    <citation type="journal article" date="2015" name="Stand. Genomic Sci.">
        <title>Genomic Encyclopedia of Bacterial and Archaeal Type Strains, Phase III: the genomes of soil and plant-associated and newly described type strains.</title>
        <authorList>
            <person name="Whitman W.B."/>
            <person name="Woyke T."/>
            <person name="Klenk H.P."/>
            <person name="Zhou Y."/>
            <person name="Lilburn T.G."/>
            <person name="Beck B.J."/>
            <person name="De Vos P."/>
            <person name="Vandamme P."/>
            <person name="Eisen J.A."/>
            <person name="Garrity G."/>
            <person name="Hugenholtz P."/>
            <person name="Kyrpides N.C."/>
        </authorList>
    </citation>
    <scope>NUCLEOTIDE SEQUENCE [LARGE SCALE GENOMIC DNA]</scope>
    <source>
        <strain evidence="3 4">CGMCC 1.10821</strain>
    </source>
</reference>
<proteinExistence type="predicted"/>
<dbReference type="CDD" id="cd02440">
    <property type="entry name" value="AdoMet_MTases"/>
    <property type="match status" value="1"/>
</dbReference>
<keyword evidence="4" id="KW-1185">Reference proteome</keyword>
<gene>
    <name evidence="3" type="ORF">IP90_00968</name>
</gene>
<dbReference type="Gene3D" id="3.40.50.150">
    <property type="entry name" value="Vaccinia Virus protein VP39"/>
    <property type="match status" value="1"/>
</dbReference>
<name>A0A562LB27_9GAMM</name>
<dbReference type="RefSeq" id="WP_144898484.1">
    <property type="nucleotide sequence ID" value="NZ_VLKN01000002.1"/>
</dbReference>
<sequence>MAKLTKPQSKMHQQACALLEKDILTEDDKWFVLEHWQESANHVNTIAGAFFTPPGLANDFAIEVCGHRIIDLCAGIGALSFMRYQRGRWGEKYPEIVCVELNPAYVEVGKKILPEATWICGSVFELPDLGRFDYAISNPPFGATPRNSARGPRYTADKFEYHVIDVASGIADYGVFIVPQASAGFMYSGQRYFREAKSDAYLRFHEQTGITLEPGCGIDCDYHRDGWHGVSVSVEVVTCDFEQPEVAAHVAKAPALDLFGDPISEAA</sequence>
<dbReference type="AlphaFoldDB" id="A0A562LB27"/>
<dbReference type="GO" id="GO:0008168">
    <property type="term" value="F:methyltransferase activity"/>
    <property type="evidence" value="ECO:0007669"/>
    <property type="project" value="UniProtKB-KW"/>
</dbReference>